<comment type="caution">
    <text evidence="1">The sequence shown here is derived from an EMBL/GenBank/DDBJ whole genome shotgun (WGS) entry which is preliminary data.</text>
</comment>
<proteinExistence type="predicted"/>
<evidence type="ECO:0000313" key="2">
    <source>
        <dbReference type="Proteomes" id="UP001189429"/>
    </source>
</evidence>
<protein>
    <submittedName>
        <fullName evidence="1">Uncharacterized protein</fullName>
    </submittedName>
</protein>
<accession>A0ABN9RFQ6</accession>
<keyword evidence="2" id="KW-1185">Reference proteome</keyword>
<reference evidence="1" key="1">
    <citation type="submission" date="2023-10" db="EMBL/GenBank/DDBJ databases">
        <authorList>
            <person name="Chen Y."/>
            <person name="Shah S."/>
            <person name="Dougan E. K."/>
            <person name="Thang M."/>
            <person name="Chan C."/>
        </authorList>
    </citation>
    <scope>NUCLEOTIDE SEQUENCE [LARGE SCALE GENOMIC DNA]</scope>
</reference>
<evidence type="ECO:0000313" key="1">
    <source>
        <dbReference type="EMBL" id="CAK0816517.1"/>
    </source>
</evidence>
<organism evidence="1 2">
    <name type="scientific">Prorocentrum cordatum</name>
    <dbReference type="NCBI Taxonomy" id="2364126"/>
    <lineage>
        <taxon>Eukaryota</taxon>
        <taxon>Sar</taxon>
        <taxon>Alveolata</taxon>
        <taxon>Dinophyceae</taxon>
        <taxon>Prorocentrales</taxon>
        <taxon>Prorocentraceae</taxon>
        <taxon>Prorocentrum</taxon>
    </lineage>
</organism>
<gene>
    <name evidence="1" type="ORF">PCOR1329_LOCUS19457</name>
</gene>
<sequence length="193" mass="19993">MAVGAGAGQFDDEAVKAEANEMQEFGETALGFEVNDGMPMAMRQTGCSTVGFEGNQKELYGIVNLILMAGDRIAEVQPGGAVKADPEEEAEMTALRAVVAAEGDAAECIRRCSAACVAAARAVARLQEDPAALPGAVARAAAALDQAVQQGRRAEEQHRSRKACAWETACAMVRAGAAGPEEAGPQQPEPYTA</sequence>
<dbReference type="Proteomes" id="UP001189429">
    <property type="component" value="Unassembled WGS sequence"/>
</dbReference>
<name>A0ABN9RFQ6_9DINO</name>
<dbReference type="EMBL" id="CAUYUJ010006215">
    <property type="protein sequence ID" value="CAK0816517.1"/>
    <property type="molecule type" value="Genomic_DNA"/>
</dbReference>